<dbReference type="RefSeq" id="WP_345079536.1">
    <property type="nucleotide sequence ID" value="NZ_BAABFA010000008.1"/>
</dbReference>
<dbReference type="PANTHER" id="PTHR34990:SF1">
    <property type="entry name" value="UDP-2,3-DIACYLGLUCOSAMINE HYDROLASE"/>
    <property type="match status" value="1"/>
</dbReference>
<evidence type="ECO:0000256" key="6">
    <source>
        <dbReference type="ARBA" id="ARBA00023211"/>
    </source>
</evidence>
<accession>A0ABP8NAT2</accession>
<organism evidence="8 9">
    <name type="scientific">Nemorincola caseinilytica</name>
    <dbReference type="NCBI Taxonomy" id="2054315"/>
    <lineage>
        <taxon>Bacteria</taxon>
        <taxon>Pseudomonadati</taxon>
        <taxon>Bacteroidota</taxon>
        <taxon>Chitinophagia</taxon>
        <taxon>Chitinophagales</taxon>
        <taxon>Chitinophagaceae</taxon>
        <taxon>Nemorincola</taxon>
    </lineage>
</organism>
<keyword evidence="5" id="KW-0472">Membrane</keyword>
<evidence type="ECO:0000256" key="4">
    <source>
        <dbReference type="ARBA" id="ARBA00022801"/>
    </source>
</evidence>
<dbReference type="InterPro" id="IPR029052">
    <property type="entry name" value="Metallo-depent_PP-like"/>
</dbReference>
<keyword evidence="3" id="KW-0479">Metal-binding</keyword>
<dbReference type="CDD" id="cd07398">
    <property type="entry name" value="MPP_YbbF-LpxH"/>
    <property type="match status" value="1"/>
</dbReference>
<dbReference type="SUPFAM" id="SSF56300">
    <property type="entry name" value="Metallo-dependent phosphatases"/>
    <property type="match status" value="1"/>
</dbReference>
<dbReference type="InterPro" id="IPR043461">
    <property type="entry name" value="LpxH-like"/>
</dbReference>
<keyword evidence="1" id="KW-1003">Cell membrane</keyword>
<reference evidence="9" key="1">
    <citation type="journal article" date="2019" name="Int. J. Syst. Evol. Microbiol.">
        <title>The Global Catalogue of Microorganisms (GCM) 10K type strain sequencing project: providing services to taxonomists for standard genome sequencing and annotation.</title>
        <authorList>
            <consortium name="The Broad Institute Genomics Platform"/>
            <consortium name="The Broad Institute Genome Sequencing Center for Infectious Disease"/>
            <person name="Wu L."/>
            <person name="Ma J."/>
        </authorList>
    </citation>
    <scope>NUCLEOTIDE SEQUENCE [LARGE SCALE GENOMIC DNA]</scope>
    <source>
        <strain evidence="9">JCM 32105</strain>
    </source>
</reference>
<sequence length="254" mass="29619">MVLPAGKKIYFASDFHLGIPDHATSIEREKRICRWLDEIRPTAEQLFLVGDLFDTWFEYKNVVPRGHTRFMGKLAQLRDDGLHIEAFTGNHDLWMLDYFHRELDIPVHHGPIVREVNGKRFFIAHGDGLGPGDTGYKILKAVLRSPLSQWLYRRVHPDTGVGMASWFSRLGPKHADMPVKGFLGEDKEMLVQFCLETLKKEHYDYFVFGHRHLALEHPLPQNSLYINLGDWIRYDSYGVFDGKDMRLEYYKEKG</sequence>
<dbReference type="EMBL" id="BAABFA010000008">
    <property type="protein sequence ID" value="GAA4462874.1"/>
    <property type="molecule type" value="Genomic_DNA"/>
</dbReference>
<dbReference type="InterPro" id="IPR004843">
    <property type="entry name" value="Calcineurin-like_PHP"/>
</dbReference>
<dbReference type="Gene3D" id="3.60.21.10">
    <property type="match status" value="1"/>
</dbReference>
<comment type="caution">
    <text evidence="8">The sequence shown here is derived from an EMBL/GenBank/DDBJ whole genome shotgun (WGS) entry which is preliminary data.</text>
</comment>
<keyword evidence="2" id="KW-0997">Cell inner membrane</keyword>
<keyword evidence="9" id="KW-1185">Reference proteome</keyword>
<dbReference type="PANTHER" id="PTHR34990">
    <property type="entry name" value="UDP-2,3-DIACYLGLUCOSAMINE HYDROLASE-RELATED"/>
    <property type="match status" value="1"/>
</dbReference>
<evidence type="ECO:0000256" key="1">
    <source>
        <dbReference type="ARBA" id="ARBA00022475"/>
    </source>
</evidence>
<keyword evidence="4" id="KW-0378">Hydrolase</keyword>
<name>A0ABP8NAT2_9BACT</name>
<evidence type="ECO:0000313" key="8">
    <source>
        <dbReference type="EMBL" id="GAA4462874.1"/>
    </source>
</evidence>
<evidence type="ECO:0000313" key="9">
    <source>
        <dbReference type="Proteomes" id="UP001500067"/>
    </source>
</evidence>
<feature type="domain" description="Calcineurin-like phosphoesterase" evidence="7">
    <location>
        <begin position="8"/>
        <end position="212"/>
    </location>
</feature>
<dbReference type="Pfam" id="PF00149">
    <property type="entry name" value="Metallophos"/>
    <property type="match status" value="1"/>
</dbReference>
<proteinExistence type="predicted"/>
<dbReference type="Proteomes" id="UP001500067">
    <property type="component" value="Unassembled WGS sequence"/>
</dbReference>
<gene>
    <name evidence="8" type="ORF">GCM10023093_10190</name>
</gene>
<evidence type="ECO:0000256" key="2">
    <source>
        <dbReference type="ARBA" id="ARBA00022519"/>
    </source>
</evidence>
<keyword evidence="6" id="KW-0464">Manganese</keyword>
<evidence type="ECO:0000256" key="3">
    <source>
        <dbReference type="ARBA" id="ARBA00022723"/>
    </source>
</evidence>
<evidence type="ECO:0000256" key="5">
    <source>
        <dbReference type="ARBA" id="ARBA00023136"/>
    </source>
</evidence>
<protein>
    <submittedName>
        <fullName evidence="8">UDP-2,3-diacylglucosamine diphosphatase</fullName>
    </submittedName>
</protein>
<evidence type="ECO:0000259" key="7">
    <source>
        <dbReference type="Pfam" id="PF00149"/>
    </source>
</evidence>